<dbReference type="Proteomes" id="UP001432322">
    <property type="component" value="Unassembled WGS sequence"/>
</dbReference>
<evidence type="ECO:0000256" key="1">
    <source>
        <dbReference type="SAM" id="Phobius"/>
    </source>
</evidence>
<gene>
    <name evidence="2" type="ORF">PFISCL1PPCAC_9746</name>
</gene>
<keyword evidence="1" id="KW-0472">Membrane</keyword>
<accession>A0AAV5VJ42</accession>
<dbReference type="AlphaFoldDB" id="A0AAV5VJ42"/>
<sequence>WTAVPYVYCFSFLFTSAPKGYTMIVMYNIISAMIGSIAVPIIEQTSDSDTAYIWSVIFSWFFPLYNISNMYQVLYNNEFYRTSCLALDCTLDIFIQTNPQCCGPAENRTYVDDVIADYGKRGIMVGSIFFAAQ</sequence>
<organism evidence="2 3">
    <name type="scientific">Pristionchus fissidentatus</name>
    <dbReference type="NCBI Taxonomy" id="1538716"/>
    <lineage>
        <taxon>Eukaryota</taxon>
        <taxon>Metazoa</taxon>
        <taxon>Ecdysozoa</taxon>
        <taxon>Nematoda</taxon>
        <taxon>Chromadorea</taxon>
        <taxon>Rhabditida</taxon>
        <taxon>Rhabditina</taxon>
        <taxon>Diplogasteromorpha</taxon>
        <taxon>Diplogasteroidea</taxon>
        <taxon>Neodiplogasteridae</taxon>
        <taxon>Pristionchus</taxon>
    </lineage>
</organism>
<proteinExistence type="predicted"/>
<feature type="non-terminal residue" evidence="2">
    <location>
        <position position="133"/>
    </location>
</feature>
<feature type="transmembrane region" description="Helical" evidence="1">
    <location>
        <begin position="20"/>
        <end position="39"/>
    </location>
</feature>
<dbReference type="EMBL" id="BTSY01000003">
    <property type="protein sequence ID" value="GMT18449.1"/>
    <property type="molecule type" value="Genomic_DNA"/>
</dbReference>
<feature type="transmembrane region" description="Helical" evidence="1">
    <location>
        <begin position="51"/>
        <end position="68"/>
    </location>
</feature>
<evidence type="ECO:0000313" key="3">
    <source>
        <dbReference type="Proteomes" id="UP001432322"/>
    </source>
</evidence>
<name>A0AAV5VJ42_9BILA</name>
<keyword evidence="1" id="KW-0812">Transmembrane</keyword>
<keyword evidence="3" id="KW-1185">Reference proteome</keyword>
<comment type="caution">
    <text evidence="2">The sequence shown here is derived from an EMBL/GenBank/DDBJ whole genome shotgun (WGS) entry which is preliminary data.</text>
</comment>
<reference evidence="2" key="1">
    <citation type="submission" date="2023-10" db="EMBL/GenBank/DDBJ databases">
        <title>Genome assembly of Pristionchus species.</title>
        <authorList>
            <person name="Yoshida K."/>
            <person name="Sommer R.J."/>
        </authorList>
    </citation>
    <scope>NUCLEOTIDE SEQUENCE</scope>
    <source>
        <strain evidence="2">RS5133</strain>
    </source>
</reference>
<feature type="non-terminal residue" evidence="2">
    <location>
        <position position="1"/>
    </location>
</feature>
<keyword evidence="1" id="KW-1133">Transmembrane helix</keyword>
<protein>
    <submittedName>
        <fullName evidence="2">Uncharacterized protein</fullName>
    </submittedName>
</protein>
<evidence type="ECO:0000313" key="2">
    <source>
        <dbReference type="EMBL" id="GMT18449.1"/>
    </source>
</evidence>